<dbReference type="STRING" id="1122170.GCA_000701265_02007"/>
<dbReference type="Pfam" id="PF13855">
    <property type="entry name" value="LRR_8"/>
    <property type="match status" value="1"/>
</dbReference>
<accession>A0A378LPZ3</accession>
<proteinExistence type="predicted"/>
<keyword evidence="2" id="KW-1185">Reference proteome</keyword>
<dbReference type="Proteomes" id="UP000255297">
    <property type="component" value="Unassembled WGS sequence"/>
</dbReference>
<organism evidence="1 2">
    <name type="scientific">Legionella wadsworthii</name>
    <dbReference type="NCBI Taxonomy" id="28088"/>
    <lineage>
        <taxon>Bacteria</taxon>
        <taxon>Pseudomonadati</taxon>
        <taxon>Pseudomonadota</taxon>
        <taxon>Gammaproteobacteria</taxon>
        <taxon>Legionellales</taxon>
        <taxon>Legionellaceae</taxon>
        <taxon>Legionella</taxon>
    </lineage>
</organism>
<dbReference type="RefSeq" id="WP_031567651.1">
    <property type="nucleotide sequence ID" value="NZ_CAAAIS010000007.1"/>
</dbReference>
<dbReference type="EMBL" id="UGPB01000001">
    <property type="protein sequence ID" value="STY28834.1"/>
    <property type="molecule type" value="Genomic_DNA"/>
</dbReference>
<dbReference type="PANTHER" id="PTHR13318:SF247">
    <property type="entry name" value="GH16156P"/>
    <property type="match status" value="1"/>
</dbReference>
<evidence type="ECO:0000313" key="1">
    <source>
        <dbReference type="EMBL" id="STY28834.1"/>
    </source>
</evidence>
<dbReference type="Gene3D" id="3.80.10.10">
    <property type="entry name" value="Ribonuclease Inhibitor"/>
    <property type="match status" value="1"/>
</dbReference>
<reference evidence="1 2" key="1">
    <citation type="submission" date="2018-06" db="EMBL/GenBank/DDBJ databases">
        <authorList>
            <consortium name="Pathogen Informatics"/>
            <person name="Doyle S."/>
        </authorList>
    </citation>
    <scope>NUCLEOTIDE SEQUENCE [LARGE SCALE GENOMIC DNA]</scope>
    <source>
        <strain evidence="1 2">NCTC11532</strain>
    </source>
</reference>
<dbReference type="InterPro" id="IPR032675">
    <property type="entry name" value="LRR_dom_sf"/>
</dbReference>
<dbReference type="Pfam" id="PF13516">
    <property type="entry name" value="LRR_6"/>
    <property type="match status" value="2"/>
</dbReference>
<sequence>MFPENPSDYNAITTLSIKNSKITFEEFLNALDKYPHLIEVDISFNKITDEEVFQLVAKLKGKNLPRIRSLDLSSNAITDLGAQALATLSLSSLNLSGNHRLTNQGIDYFLQNHSLVSLDVGGNQLIDSKKKYQIKEKLHNNIDRKKTDFLKEVIQLSYVAKKKPVFFGPSMTLPLTIIFKYLAADIKLFVNQSPLRSEHQIVSVAEFIYNKSIQGKLEAEHIKKAKLFLNNKIQFEEVFKKDSRHDCQCVLM</sequence>
<dbReference type="InterPro" id="IPR001611">
    <property type="entry name" value="Leu-rich_rpt"/>
</dbReference>
<dbReference type="GO" id="GO:0019005">
    <property type="term" value="C:SCF ubiquitin ligase complex"/>
    <property type="evidence" value="ECO:0007669"/>
    <property type="project" value="TreeGrafter"/>
</dbReference>
<dbReference type="SUPFAM" id="SSF52047">
    <property type="entry name" value="RNI-like"/>
    <property type="match status" value="1"/>
</dbReference>
<name>A0A378LPZ3_9GAMM</name>
<evidence type="ECO:0000313" key="2">
    <source>
        <dbReference type="Proteomes" id="UP000255297"/>
    </source>
</evidence>
<dbReference type="GO" id="GO:0031146">
    <property type="term" value="P:SCF-dependent proteasomal ubiquitin-dependent protein catabolic process"/>
    <property type="evidence" value="ECO:0007669"/>
    <property type="project" value="TreeGrafter"/>
</dbReference>
<dbReference type="PANTHER" id="PTHR13318">
    <property type="entry name" value="PARTNER OF PAIRED, ISOFORM B-RELATED"/>
    <property type="match status" value="1"/>
</dbReference>
<dbReference type="AlphaFoldDB" id="A0A378LPZ3"/>
<gene>
    <name evidence="1" type="ORF">NCTC11532_01011</name>
</gene>
<protein>
    <submittedName>
        <fullName evidence="1">Ran GTPase-activating protein (RanGAP) involved in mRNA processing and transport</fullName>
    </submittedName>
</protein>